<dbReference type="SUPFAM" id="SSF50044">
    <property type="entry name" value="SH3-domain"/>
    <property type="match status" value="1"/>
</dbReference>
<keyword evidence="2" id="KW-1185">Reference proteome</keyword>
<name>A0A7J7IZZ2_BUGNE</name>
<dbReference type="OrthoDB" id="8783038at2759"/>
<organism evidence="1 2">
    <name type="scientific">Bugula neritina</name>
    <name type="common">Brown bryozoan</name>
    <name type="synonym">Sertularia neritina</name>
    <dbReference type="NCBI Taxonomy" id="10212"/>
    <lineage>
        <taxon>Eukaryota</taxon>
        <taxon>Metazoa</taxon>
        <taxon>Spiralia</taxon>
        <taxon>Lophotrochozoa</taxon>
        <taxon>Bryozoa</taxon>
        <taxon>Gymnolaemata</taxon>
        <taxon>Cheilostomatida</taxon>
        <taxon>Flustrina</taxon>
        <taxon>Buguloidea</taxon>
        <taxon>Bugulidae</taxon>
        <taxon>Bugula</taxon>
    </lineage>
</organism>
<evidence type="ECO:0000313" key="2">
    <source>
        <dbReference type="Proteomes" id="UP000593567"/>
    </source>
</evidence>
<sequence>MVAEEQFSVVEFDNGDGWTRIRKDTGDEGFVPTTYIQIKYVLGMSVCLSVSTNGLLNNYTHVYGYGFRWPYCKSESANKEF</sequence>
<dbReference type="EMBL" id="VXIV02003254">
    <property type="protein sequence ID" value="KAF6019096.1"/>
    <property type="molecule type" value="Genomic_DNA"/>
</dbReference>
<gene>
    <name evidence="1" type="ORF">EB796_022593</name>
</gene>
<comment type="caution">
    <text evidence="1">The sequence shown here is derived from an EMBL/GenBank/DDBJ whole genome shotgun (WGS) entry which is preliminary data.</text>
</comment>
<reference evidence="1" key="1">
    <citation type="submission" date="2020-06" db="EMBL/GenBank/DDBJ databases">
        <title>Draft genome of Bugula neritina, a colonial animal packing powerful symbionts and potential medicines.</title>
        <authorList>
            <person name="Rayko M."/>
        </authorList>
    </citation>
    <scope>NUCLEOTIDE SEQUENCE [LARGE SCALE GENOMIC DNA]</scope>
    <source>
        <strain evidence="1">Kwan_BN1</strain>
    </source>
</reference>
<proteinExistence type="predicted"/>
<dbReference type="Proteomes" id="UP000593567">
    <property type="component" value="Unassembled WGS sequence"/>
</dbReference>
<dbReference type="InterPro" id="IPR036028">
    <property type="entry name" value="SH3-like_dom_sf"/>
</dbReference>
<dbReference type="AlphaFoldDB" id="A0A7J7IZZ2"/>
<protein>
    <submittedName>
        <fullName evidence="1">Uncharacterized protein</fullName>
    </submittedName>
</protein>
<dbReference type="Gene3D" id="2.30.30.40">
    <property type="entry name" value="SH3 Domains"/>
    <property type="match status" value="1"/>
</dbReference>
<evidence type="ECO:0000313" key="1">
    <source>
        <dbReference type="EMBL" id="KAF6019096.1"/>
    </source>
</evidence>
<accession>A0A7J7IZZ2</accession>